<feature type="domain" description="HTH hxlR-type" evidence="4">
    <location>
        <begin position="24"/>
        <end position="122"/>
    </location>
</feature>
<keyword evidence="6" id="KW-1185">Reference proteome</keyword>
<evidence type="ECO:0000256" key="2">
    <source>
        <dbReference type="ARBA" id="ARBA00023125"/>
    </source>
</evidence>
<dbReference type="Gene3D" id="1.10.10.10">
    <property type="entry name" value="Winged helix-like DNA-binding domain superfamily/Winged helix DNA-binding domain"/>
    <property type="match status" value="1"/>
</dbReference>
<organism evidence="5 6">
    <name type="scientific">Sphingobacterium ginsenosidimutans</name>
    <dbReference type="NCBI Taxonomy" id="687845"/>
    <lineage>
        <taxon>Bacteria</taxon>
        <taxon>Pseudomonadati</taxon>
        <taxon>Bacteroidota</taxon>
        <taxon>Sphingobacteriia</taxon>
        <taxon>Sphingobacteriales</taxon>
        <taxon>Sphingobacteriaceae</taxon>
        <taxon>Sphingobacterium</taxon>
    </lineage>
</organism>
<dbReference type="Proteomes" id="UP001500167">
    <property type="component" value="Unassembled WGS sequence"/>
</dbReference>
<dbReference type="EMBL" id="BAAAZK010000007">
    <property type="protein sequence ID" value="GAA4181993.1"/>
    <property type="molecule type" value="Genomic_DNA"/>
</dbReference>
<accession>A0ABP8AD36</accession>
<sequence>MCVMTKIKESSTNFANKQILANDCPEVFAANIIGGQWSLAICCYLINGSLRYNEIRKCLPNITERMLTLQLRKLEESGVVKRTVYAEVPLRVTYELTVIGYELSPIIRELGKWGEKLKGLSI</sequence>
<proteinExistence type="predicted"/>
<dbReference type="PANTHER" id="PTHR33204:SF29">
    <property type="entry name" value="TRANSCRIPTIONAL REGULATOR"/>
    <property type="match status" value="1"/>
</dbReference>
<dbReference type="InterPro" id="IPR036390">
    <property type="entry name" value="WH_DNA-bd_sf"/>
</dbReference>
<evidence type="ECO:0000313" key="6">
    <source>
        <dbReference type="Proteomes" id="UP001500167"/>
    </source>
</evidence>
<evidence type="ECO:0000256" key="3">
    <source>
        <dbReference type="ARBA" id="ARBA00023163"/>
    </source>
</evidence>
<dbReference type="InterPro" id="IPR036388">
    <property type="entry name" value="WH-like_DNA-bd_sf"/>
</dbReference>
<dbReference type="Pfam" id="PF01638">
    <property type="entry name" value="HxlR"/>
    <property type="match status" value="1"/>
</dbReference>
<dbReference type="InterPro" id="IPR002577">
    <property type="entry name" value="HTH_HxlR"/>
</dbReference>
<evidence type="ECO:0000256" key="1">
    <source>
        <dbReference type="ARBA" id="ARBA00023015"/>
    </source>
</evidence>
<protein>
    <recommendedName>
        <fullName evidence="4">HTH hxlR-type domain-containing protein</fullName>
    </recommendedName>
</protein>
<name>A0ABP8AD36_9SPHI</name>
<evidence type="ECO:0000313" key="5">
    <source>
        <dbReference type="EMBL" id="GAA4181993.1"/>
    </source>
</evidence>
<dbReference type="PROSITE" id="PS51118">
    <property type="entry name" value="HTH_HXLR"/>
    <property type="match status" value="1"/>
</dbReference>
<dbReference type="SUPFAM" id="SSF46785">
    <property type="entry name" value="Winged helix' DNA-binding domain"/>
    <property type="match status" value="1"/>
</dbReference>
<comment type="caution">
    <text evidence="5">The sequence shown here is derived from an EMBL/GenBank/DDBJ whole genome shotgun (WGS) entry which is preliminary data.</text>
</comment>
<keyword evidence="2" id="KW-0238">DNA-binding</keyword>
<keyword evidence="1" id="KW-0805">Transcription regulation</keyword>
<reference evidence="6" key="1">
    <citation type="journal article" date="2019" name="Int. J. Syst. Evol. Microbiol.">
        <title>The Global Catalogue of Microorganisms (GCM) 10K type strain sequencing project: providing services to taxonomists for standard genome sequencing and annotation.</title>
        <authorList>
            <consortium name="The Broad Institute Genomics Platform"/>
            <consortium name="The Broad Institute Genome Sequencing Center for Infectious Disease"/>
            <person name="Wu L."/>
            <person name="Ma J."/>
        </authorList>
    </citation>
    <scope>NUCLEOTIDE SEQUENCE [LARGE SCALE GENOMIC DNA]</scope>
    <source>
        <strain evidence="6">JCM 16722</strain>
    </source>
</reference>
<dbReference type="PANTHER" id="PTHR33204">
    <property type="entry name" value="TRANSCRIPTIONAL REGULATOR, MARR FAMILY"/>
    <property type="match status" value="1"/>
</dbReference>
<keyword evidence="3" id="KW-0804">Transcription</keyword>
<evidence type="ECO:0000259" key="4">
    <source>
        <dbReference type="PROSITE" id="PS51118"/>
    </source>
</evidence>
<gene>
    <name evidence="5" type="ORF">GCM10022218_38520</name>
</gene>